<dbReference type="PANTHER" id="PTHR31984">
    <property type="entry name" value="TRANSPORTER, PUTATIVE (DUF179)-RELATED"/>
    <property type="match status" value="1"/>
</dbReference>
<evidence type="ECO:0000313" key="2">
    <source>
        <dbReference type="EMBL" id="PHJ22371.1"/>
    </source>
</evidence>
<feature type="region of interest" description="Disordered" evidence="1">
    <location>
        <begin position="767"/>
        <end position="793"/>
    </location>
</feature>
<feature type="region of interest" description="Disordered" evidence="1">
    <location>
        <begin position="1801"/>
        <end position="1839"/>
    </location>
</feature>
<comment type="caution">
    <text evidence="2">The sequence shown here is derived from an EMBL/GenBank/DDBJ whole genome shotgun (WGS) entry which is preliminary data.</text>
</comment>
<dbReference type="InterPro" id="IPR003774">
    <property type="entry name" value="AlgH-like"/>
</dbReference>
<dbReference type="PANTHER" id="PTHR31984:SF17">
    <property type="entry name" value="TRANSCRIPTIONAL REGULATOR"/>
    <property type="match status" value="1"/>
</dbReference>
<feature type="region of interest" description="Disordered" evidence="1">
    <location>
        <begin position="1412"/>
        <end position="1495"/>
    </location>
</feature>
<feature type="region of interest" description="Disordered" evidence="1">
    <location>
        <begin position="676"/>
        <end position="732"/>
    </location>
</feature>
<feature type="compositionally biased region" description="Polar residues" evidence="1">
    <location>
        <begin position="1589"/>
        <end position="1601"/>
    </location>
</feature>
<feature type="compositionally biased region" description="Polar residues" evidence="1">
    <location>
        <begin position="1121"/>
        <end position="1139"/>
    </location>
</feature>
<feature type="compositionally biased region" description="Basic and acidic residues" evidence="1">
    <location>
        <begin position="700"/>
        <end position="718"/>
    </location>
</feature>
<feature type="compositionally biased region" description="Basic and acidic residues" evidence="1">
    <location>
        <begin position="1356"/>
        <end position="1374"/>
    </location>
</feature>
<feature type="region of interest" description="Disordered" evidence="1">
    <location>
        <begin position="1095"/>
        <end position="1140"/>
    </location>
</feature>
<keyword evidence="3" id="KW-1185">Reference proteome</keyword>
<dbReference type="VEuPathDB" id="ToxoDB:CSUI_003781"/>
<sequence>MGVLRQDPHTRDTNAGPPAAVPRRRVRPILLRTHYSLDASSLAFCPSDGPGPDLPAVSSSRGSPLRYSVRARLQLTLPTFLSSVLRRRTLTRSGLLPRLSQDPHFQSTGEPASSSRGLCCLPSSSPASSLRVLSVSLARRSLVGTHPPSPRYSSSPGGWYIGALHFVASPGFAIAPPAPSSYSGSPYLLGTRSCCCPIVSTTSSLSPASTVSSFSPADPVAQLVRLPPLPPSSPVSISSPVTVFSASLSAPLFSRSLSTTSSPFCADPISSQAPKATSSIALPSVRLLLRLARFVDRHPSLLFLLSPRLRFSSERHPSLDAVLSLILNPSPFSLYVPLPRLTSRLQPQAQHSSGSTSLSSPRPSFALPLQGAPVFPTGSAVCPNTLVRLDAPQSLAASPALAATIPPVALKHPSEDLLTYREESWEAQQKRLKRNLPPAGPLSPLFRQYLRSSWAGKEENSGSKFTVSHVEGSLDFIWASIRLLSRLRHCAFDYCRRLETPLPLLPPTSKEFTGVPLGRASSCTRDTHSAPCLPFPQSGDVDPSHLTTPAGSSSPSFSPSTVFVTGQKIDHQAHSLLHAALWHAGEEQPHLRDELSGLLPQFTGHQQSITTGEPGRFAPWVSGEDSSGRTGPVPVACLEESVSALLLPRYSWRNENEQRRYASALHVLYLSKYARSGCGGASAGVRERTDRRSRDRKSKGKEDEPRTRDDGAGRKDQRVIQNGTGCASSDTLEPATVGVSHVKGAHDSTASSQGLSSVRSAACSSEASSLSQVPSPPSLPRGSHSSSPEVSSFASASFLPPASRTSSSPSSPIYVSSVKRGQLLVVHPLTFEATWSRAVVLITHVSRKGYVEGVILNKRRAWLPGDAFSTYACNGTPPAATRDEGDFFSRTGTGQQQSSEDCTLDPPAAVLCGPRLRTEETEQAQRQGSPFLSTPCGDGSGVGDASVRAYQGVPNSAVGLREVVENRSVGSRGISSSGCENGDAGGDLMLCSGVVSTSYSSFLTHFSSQLSLLQAAKKCLQSPEVLAAYLAGSGRQESGEIPPVPRGDREKTLDTSSTQLSTEEARPSFPKTQHFMSDCSPPSAAASLLRAMPIQSGSRPQEPLGSTVGSALLGGGAKGSRSTSQEESACLQSSTSDSGLSPELVATAKQLISRAITALLLHRREAVFDRAEGAEMLHVIMEELCTDAVELVNYQRPPISSPTAHSSSIQAADLYAEAPYLLELLQWFADGDADKSSSGSAGLRVNAADEEESCFGWNRDDGIYFSGVYFPPRTGGRVSRAQGGDRENDGDKGNLVQGETETDRDKSTHGSSTKVASVSASTAPQESPETSKEASHRPVLESHFQQKGLEGTAGADSRERRPVKEDDREKQTVQELKLDPLLTFLAHLPMGKVTSEAAFDASRRSRRQVALSRLRSVVSRMRASRRSLDPSEGKVFSPRKVDLKKEKKAGDKSTGETRAGAASQERKVSKETADSENTKPTGVSASGTSPGLEADTKVTCPEQCVPQVGNLPAVNVLDRPEATGVSASPEEISPTQRVEPAENEERCVRGESIAVDTAGNAGADVECSIGRTGREPVANDVVTIAKEQSGGQNTRVGTRGTSDSRQKESDGPAEGDGYTSGEERKEGCSRVGGIWTRYSFGGPVLGYTILHTHAQAGVVEVHKGVYLGTKRKGDRKATGASSPVRSDPLERSRGVSSCDSVDPSHFSDLTAHNKGESVASDRPNSCGTLRNDPASVEPGVQSGRAPTGGRDGDLPDCSAGSGGMTQNDEHSAVAGPRSVSGIPESCGVEGFLLPEVAVKTKEEQEYRQPDSSSSPAEDEQKQKSAISTGEAAAQDAPDQQISDVFYRSRRFLGKAAWRPGQLEREIARGMWVLVGCTDAAVMQELVFDDAEAQGDEAGAAIASSCQGGTAQPAAFHKSEAGGARDEDDLWRRILTALSVRETAGVDSHMYAAMARVPICLVKHVEDQFREDEDADDDDSDEDEAEY</sequence>
<feature type="region of interest" description="Disordered" evidence="1">
    <location>
        <begin position="1"/>
        <end position="25"/>
    </location>
</feature>
<feature type="region of interest" description="Disordered" evidence="1">
    <location>
        <begin position="1033"/>
        <end position="1081"/>
    </location>
</feature>
<feature type="compositionally biased region" description="Low complexity" evidence="1">
    <location>
        <begin position="1412"/>
        <end position="1421"/>
    </location>
</feature>
<feature type="region of interest" description="Disordered" evidence="1">
    <location>
        <begin position="1274"/>
        <end position="1374"/>
    </location>
</feature>
<name>A0A2C6KEC8_9APIC</name>
<proteinExistence type="predicted"/>
<feature type="compositionally biased region" description="Low complexity" evidence="1">
    <location>
        <begin position="1311"/>
        <end position="1323"/>
    </location>
</feature>
<feature type="compositionally biased region" description="Low complexity" evidence="1">
    <location>
        <begin position="783"/>
        <end position="793"/>
    </location>
</feature>
<feature type="compositionally biased region" description="Polar residues" evidence="1">
    <location>
        <begin position="1478"/>
        <end position="1489"/>
    </location>
</feature>
<dbReference type="Gene3D" id="3.40.1740.10">
    <property type="entry name" value="VC0467-like"/>
    <property type="match status" value="1"/>
</dbReference>
<reference evidence="2 3" key="1">
    <citation type="journal article" date="2017" name="Int. J. Parasitol.">
        <title>The genome of the protozoan parasite Cystoisospora suis and a reverse vaccinology approach to identify vaccine candidates.</title>
        <authorList>
            <person name="Palmieri N."/>
            <person name="Shrestha A."/>
            <person name="Ruttkowski B."/>
            <person name="Beck T."/>
            <person name="Vogl C."/>
            <person name="Tomley F."/>
            <person name="Blake D.P."/>
            <person name="Joachim A."/>
        </authorList>
    </citation>
    <scope>NUCLEOTIDE SEQUENCE [LARGE SCALE GENOMIC DNA]</scope>
    <source>
        <strain evidence="2 3">Wien I</strain>
    </source>
</reference>
<dbReference type="RefSeq" id="XP_067924048.1">
    <property type="nucleotide sequence ID" value="XM_068063976.1"/>
</dbReference>
<dbReference type="OrthoDB" id="333265at2759"/>
<feature type="region of interest" description="Disordered" evidence="1">
    <location>
        <begin position="920"/>
        <end position="939"/>
    </location>
</feature>
<gene>
    <name evidence="2" type="ORF">CSUI_003781</name>
</gene>
<dbReference type="SUPFAM" id="SSF143456">
    <property type="entry name" value="VC0467-like"/>
    <property type="match status" value="1"/>
</dbReference>
<feature type="region of interest" description="Disordered" evidence="1">
    <location>
        <begin position="1522"/>
        <end position="1546"/>
    </location>
</feature>
<feature type="region of interest" description="Disordered" evidence="1">
    <location>
        <begin position="1671"/>
        <end position="1781"/>
    </location>
</feature>
<dbReference type="EMBL" id="MIGC01001709">
    <property type="protein sequence ID" value="PHJ22371.1"/>
    <property type="molecule type" value="Genomic_DNA"/>
</dbReference>
<feature type="compositionally biased region" description="Polar residues" evidence="1">
    <location>
        <begin position="719"/>
        <end position="731"/>
    </location>
</feature>
<feature type="compositionally biased region" description="Basic and acidic residues" evidence="1">
    <location>
        <begin position="1439"/>
        <end position="1455"/>
    </location>
</feature>
<feature type="compositionally biased region" description="Basic and acidic residues" evidence="1">
    <location>
        <begin position="1329"/>
        <end position="1340"/>
    </location>
</feature>
<evidence type="ECO:0000256" key="1">
    <source>
        <dbReference type="SAM" id="MobiDB-lite"/>
    </source>
</evidence>
<evidence type="ECO:0000313" key="3">
    <source>
        <dbReference type="Proteomes" id="UP000221165"/>
    </source>
</evidence>
<dbReference type="GeneID" id="94427187"/>
<accession>A0A2C6KEC8</accession>
<dbReference type="Pfam" id="PF02622">
    <property type="entry name" value="DUF179"/>
    <property type="match status" value="1"/>
</dbReference>
<feature type="compositionally biased region" description="Basic and acidic residues" evidence="1">
    <location>
        <begin position="1"/>
        <end position="12"/>
    </location>
</feature>
<feature type="compositionally biased region" description="Basic and acidic residues" evidence="1">
    <location>
        <begin position="1464"/>
        <end position="1477"/>
    </location>
</feature>
<feature type="region of interest" description="Disordered" evidence="1">
    <location>
        <begin position="534"/>
        <end position="557"/>
    </location>
</feature>
<dbReference type="Proteomes" id="UP000221165">
    <property type="component" value="Unassembled WGS sequence"/>
</dbReference>
<organism evidence="2 3">
    <name type="scientific">Cystoisospora suis</name>
    <dbReference type="NCBI Taxonomy" id="483139"/>
    <lineage>
        <taxon>Eukaryota</taxon>
        <taxon>Sar</taxon>
        <taxon>Alveolata</taxon>
        <taxon>Apicomplexa</taxon>
        <taxon>Conoidasida</taxon>
        <taxon>Coccidia</taxon>
        <taxon>Eucoccidiorida</taxon>
        <taxon>Eimeriorina</taxon>
        <taxon>Sarcocystidae</taxon>
        <taxon>Cystoisospora</taxon>
    </lineage>
</organism>
<protein>
    <submittedName>
        <fullName evidence="2">Acr-like protein</fullName>
    </submittedName>
</protein>
<feature type="compositionally biased region" description="Basic and acidic residues" evidence="1">
    <location>
        <begin position="1283"/>
        <end position="1292"/>
    </location>
</feature>
<feature type="region of interest" description="Disordered" evidence="1">
    <location>
        <begin position="1584"/>
        <end position="1626"/>
    </location>
</feature>